<feature type="non-terminal residue" evidence="2">
    <location>
        <position position="1"/>
    </location>
</feature>
<dbReference type="EMBL" id="BKCJ010401512">
    <property type="protein sequence ID" value="GFA30502.1"/>
    <property type="molecule type" value="Genomic_DNA"/>
</dbReference>
<proteinExistence type="predicted"/>
<feature type="compositionally biased region" description="Low complexity" evidence="1">
    <location>
        <begin position="14"/>
        <end position="26"/>
    </location>
</feature>
<comment type="caution">
    <text evidence="2">The sequence shown here is derived from an EMBL/GenBank/DDBJ whole genome shotgun (WGS) entry which is preliminary data.</text>
</comment>
<feature type="compositionally biased region" description="Acidic residues" evidence="1">
    <location>
        <begin position="53"/>
        <end position="73"/>
    </location>
</feature>
<dbReference type="AlphaFoldDB" id="A0A699JFB4"/>
<evidence type="ECO:0000256" key="1">
    <source>
        <dbReference type="SAM" id="MobiDB-lite"/>
    </source>
</evidence>
<feature type="region of interest" description="Disordered" evidence="1">
    <location>
        <begin position="42"/>
        <end position="73"/>
    </location>
</feature>
<organism evidence="2">
    <name type="scientific">Tanacetum cinerariifolium</name>
    <name type="common">Dalmatian daisy</name>
    <name type="synonym">Chrysanthemum cinerariifolium</name>
    <dbReference type="NCBI Taxonomy" id="118510"/>
    <lineage>
        <taxon>Eukaryota</taxon>
        <taxon>Viridiplantae</taxon>
        <taxon>Streptophyta</taxon>
        <taxon>Embryophyta</taxon>
        <taxon>Tracheophyta</taxon>
        <taxon>Spermatophyta</taxon>
        <taxon>Magnoliopsida</taxon>
        <taxon>eudicotyledons</taxon>
        <taxon>Gunneridae</taxon>
        <taxon>Pentapetalae</taxon>
        <taxon>asterids</taxon>
        <taxon>campanulids</taxon>
        <taxon>Asterales</taxon>
        <taxon>Asteraceae</taxon>
        <taxon>Asteroideae</taxon>
        <taxon>Anthemideae</taxon>
        <taxon>Anthemidinae</taxon>
        <taxon>Tanacetum</taxon>
    </lineage>
</organism>
<reference evidence="2" key="1">
    <citation type="journal article" date="2019" name="Sci. Rep.">
        <title>Draft genome of Tanacetum cinerariifolium, the natural source of mosquito coil.</title>
        <authorList>
            <person name="Yamashiro T."/>
            <person name="Shiraishi A."/>
            <person name="Satake H."/>
            <person name="Nakayama K."/>
        </authorList>
    </citation>
    <scope>NUCLEOTIDE SEQUENCE</scope>
</reference>
<accession>A0A699JFB4</accession>
<evidence type="ECO:0000313" key="2">
    <source>
        <dbReference type="EMBL" id="GFA30502.1"/>
    </source>
</evidence>
<sequence length="73" mass="7638">VNAASALVTAAGPNSTNNTNSFNTASPSDTAIRLNFKIAGKSSFVNPSKYPDDPDMPESEDIVYSNDEEDVGA</sequence>
<protein>
    <submittedName>
        <fullName evidence="2">Uncharacterized protein</fullName>
    </submittedName>
</protein>
<name>A0A699JFB4_TANCI</name>
<gene>
    <name evidence="2" type="ORF">Tci_602474</name>
</gene>
<feature type="region of interest" description="Disordered" evidence="1">
    <location>
        <begin position="1"/>
        <end position="27"/>
    </location>
</feature>